<evidence type="ECO:0000313" key="3">
    <source>
        <dbReference type="Proteomes" id="UP000600774"/>
    </source>
</evidence>
<dbReference type="NCBIfam" id="TIGR01641">
    <property type="entry name" value="phageSPP1_gp7"/>
    <property type="match status" value="1"/>
</dbReference>
<comment type="caution">
    <text evidence="2">The sequence shown here is derived from an EMBL/GenBank/DDBJ whole genome shotgun (WGS) entry which is preliminary data.</text>
</comment>
<dbReference type="Pfam" id="PF04233">
    <property type="entry name" value="Phage_Mu_F"/>
    <property type="match status" value="1"/>
</dbReference>
<name>A0A832S7S3_9EURY</name>
<proteinExistence type="predicted"/>
<evidence type="ECO:0000259" key="1">
    <source>
        <dbReference type="Pfam" id="PF04233"/>
    </source>
</evidence>
<dbReference type="RefSeq" id="WP_011023722.1">
    <property type="nucleotide sequence ID" value="NZ_DUJU01000074.1"/>
</dbReference>
<dbReference type="OMA" id="KHEITVA"/>
<sequence>MLLDSSEIRKLETSFLLLFEKTLFKGIKGRPAHSYLRSVKTQFKSKTFQVQIDRIINDVYLRSIDYTDKRLGIKKKKASKSASFSAAAAKPLPITEEAVRQASSLSKEVTESVIRILKDDGLYLEHPNKLEKRVRDIWGNQKHKAIRFTRTFTADVATNTELWRYQDSGIDDLQFYAKIDDKTSPQCRMLHGTIFRADSPEVRRYRPPLHFHCRSDLIPVPVTRKVDPKMRFENRNFSRSMDQKFNPLDDRVDKDLIDKTFEDIDTFNEKYRIDQFILDEDLEARLQKLNVQVLTELPSGKSRESIIRDYEVDIKKRKTEKAILFDEKGNILLEKTGGVDYVSFTDEEVKLFEGTFMTHNHPRSSSFSMQDISLACRSKLKEIRAAGKFRTYIMKAKNGENLYPDLWYKKISDVYEYHNSEVRREFLRKIDNGELSIEDAELLHSHEVWTRAAKDISDLDYSYIEEKT</sequence>
<dbReference type="AlphaFoldDB" id="A0A832S7S3"/>
<organism evidence="2 3">
    <name type="scientific">Methanosarcina acetivorans</name>
    <dbReference type="NCBI Taxonomy" id="2214"/>
    <lineage>
        <taxon>Archaea</taxon>
        <taxon>Methanobacteriati</taxon>
        <taxon>Methanobacteriota</taxon>
        <taxon>Stenosarchaea group</taxon>
        <taxon>Methanomicrobia</taxon>
        <taxon>Methanosarcinales</taxon>
        <taxon>Methanosarcinaceae</taxon>
        <taxon>Methanosarcina</taxon>
    </lineage>
</organism>
<dbReference type="Proteomes" id="UP000600774">
    <property type="component" value="Unassembled WGS sequence"/>
</dbReference>
<dbReference type="GeneID" id="1475716"/>
<evidence type="ECO:0000313" key="2">
    <source>
        <dbReference type="EMBL" id="HIH93626.1"/>
    </source>
</evidence>
<protein>
    <submittedName>
        <fullName evidence="2">Phage head morphogenesis protein</fullName>
    </submittedName>
</protein>
<gene>
    <name evidence="2" type="ORF">HA338_06170</name>
</gene>
<reference evidence="2" key="1">
    <citation type="journal article" date="2020" name="bioRxiv">
        <title>A rank-normalized archaeal taxonomy based on genome phylogeny resolves widespread incomplete and uneven classifications.</title>
        <authorList>
            <person name="Rinke C."/>
            <person name="Chuvochina M."/>
            <person name="Mussig A.J."/>
            <person name="Chaumeil P.-A."/>
            <person name="Waite D.W."/>
            <person name="Whitman W.B."/>
            <person name="Parks D.H."/>
            <person name="Hugenholtz P."/>
        </authorList>
    </citation>
    <scope>NUCLEOTIDE SEQUENCE</scope>
    <source>
        <strain evidence="2">UBA8876</strain>
    </source>
</reference>
<accession>A0A832S7S3</accession>
<feature type="domain" description="Phage head morphogenesis" evidence="1">
    <location>
        <begin position="128"/>
        <end position="217"/>
    </location>
</feature>
<dbReference type="InterPro" id="IPR006528">
    <property type="entry name" value="Phage_head_morphogenesis_dom"/>
</dbReference>
<dbReference type="EMBL" id="DUJU01000074">
    <property type="protein sequence ID" value="HIH93626.1"/>
    <property type="molecule type" value="Genomic_DNA"/>
</dbReference>